<dbReference type="InterPro" id="IPR013079">
    <property type="entry name" value="6Phosfructo_kin"/>
</dbReference>
<gene>
    <name evidence="4" type="ORF">DAKH74_045070</name>
</gene>
<dbReference type="PANTHER" id="PTHR10606:SF1">
    <property type="entry name" value="6-PHOSPHOFRUCTO-2-KINASE 2"/>
    <property type="match status" value="1"/>
</dbReference>
<dbReference type="InterPro" id="IPR027417">
    <property type="entry name" value="P-loop_NTPase"/>
</dbReference>
<dbReference type="Proteomes" id="UP001377567">
    <property type="component" value="Unassembled WGS sequence"/>
</dbReference>
<dbReference type="GO" id="GO:0004331">
    <property type="term" value="F:fructose-2,6-bisphosphate 2-phosphatase activity"/>
    <property type="evidence" value="ECO:0007669"/>
    <property type="project" value="TreeGrafter"/>
</dbReference>
<proteinExistence type="predicted"/>
<dbReference type="Pfam" id="PF01591">
    <property type="entry name" value="6PF2K"/>
    <property type="match status" value="1"/>
</dbReference>
<dbReference type="GO" id="GO:0003873">
    <property type="term" value="F:6-phosphofructo-2-kinase activity"/>
    <property type="evidence" value="ECO:0007669"/>
    <property type="project" value="InterPro"/>
</dbReference>
<dbReference type="GO" id="GO:0005524">
    <property type="term" value="F:ATP binding"/>
    <property type="evidence" value="ECO:0007669"/>
    <property type="project" value="UniProtKB-KW"/>
</dbReference>
<name>A0AAV5S393_MAUHU</name>
<protein>
    <submittedName>
        <fullName evidence="4">6-phosphofructo-2-kinase</fullName>
    </submittedName>
</protein>
<evidence type="ECO:0000256" key="1">
    <source>
        <dbReference type="ARBA" id="ARBA00022741"/>
    </source>
</evidence>
<dbReference type="Gene3D" id="3.40.50.300">
    <property type="entry name" value="P-loop containing nucleotide triphosphate hydrolases"/>
    <property type="match status" value="1"/>
</dbReference>
<evidence type="ECO:0000313" key="4">
    <source>
        <dbReference type="EMBL" id="GMM57891.1"/>
    </source>
</evidence>
<evidence type="ECO:0000259" key="3">
    <source>
        <dbReference type="Pfam" id="PF01591"/>
    </source>
</evidence>
<organism evidence="4 5">
    <name type="scientific">Maudiozyma humilis</name>
    <name type="common">Sour dough yeast</name>
    <name type="synonym">Kazachstania humilis</name>
    <dbReference type="NCBI Taxonomy" id="51915"/>
    <lineage>
        <taxon>Eukaryota</taxon>
        <taxon>Fungi</taxon>
        <taxon>Dikarya</taxon>
        <taxon>Ascomycota</taxon>
        <taxon>Saccharomycotina</taxon>
        <taxon>Saccharomycetes</taxon>
        <taxon>Saccharomycetales</taxon>
        <taxon>Saccharomycetaceae</taxon>
        <taxon>Maudiozyma</taxon>
    </lineage>
</organism>
<accession>A0AAV5S393</accession>
<comment type="caution">
    <text evidence="4">The sequence shown here is derived from an EMBL/GenBank/DDBJ whole genome shotgun (WGS) entry which is preliminary data.</text>
</comment>
<dbReference type="GO" id="GO:0006003">
    <property type="term" value="P:fructose 2,6-bisphosphate metabolic process"/>
    <property type="evidence" value="ECO:0007669"/>
    <property type="project" value="InterPro"/>
</dbReference>
<dbReference type="SUPFAM" id="SSF52540">
    <property type="entry name" value="P-loop containing nucleoside triphosphate hydrolases"/>
    <property type="match status" value="1"/>
</dbReference>
<evidence type="ECO:0000313" key="5">
    <source>
        <dbReference type="Proteomes" id="UP001377567"/>
    </source>
</evidence>
<keyword evidence="2" id="KW-0067">ATP-binding</keyword>
<dbReference type="EMBL" id="BTGD01000016">
    <property type="protein sequence ID" value="GMM57891.1"/>
    <property type="molecule type" value="Genomic_DNA"/>
</dbReference>
<dbReference type="AlphaFoldDB" id="A0AAV5S393"/>
<evidence type="ECO:0000256" key="2">
    <source>
        <dbReference type="ARBA" id="ARBA00022840"/>
    </source>
</evidence>
<reference evidence="4 5" key="1">
    <citation type="journal article" date="2023" name="Elife">
        <title>Identification of key yeast species and microbe-microbe interactions impacting larval growth of Drosophila in the wild.</title>
        <authorList>
            <person name="Mure A."/>
            <person name="Sugiura Y."/>
            <person name="Maeda R."/>
            <person name="Honda K."/>
            <person name="Sakurai N."/>
            <person name="Takahashi Y."/>
            <person name="Watada M."/>
            <person name="Katoh T."/>
            <person name="Gotoh A."/>
            <person name="Gotoh Y."/>
            <person name="Taniguchi I."/>
            <person name="Nakamura K."/>
            <person name="Hayashi T."/>
            <person name="Katayama T."/>
            <person name="Uemura T."/>
            <person name="Hattori Y."/>
        </authorList>
    </citation>
    <scope>NUCLEOTIDE SEQUENCE [LARGE SCALE GENOMIC DNA]</scope>
    <source>
        <strain evidence="4 5">KH-74</strain>
    </source>
</reference>
<dbReference type="PANTHER" id="PTHR10606">
    <property type="entry name" value="6-PHOSPHOFRUCTO-2-KINASE/FRUCTOSE-2,6-BISPHOSPHATASE"/>
    <property type="match status" value="1"/>
</dbReference>
<keyword evidence="1" id="KW-0547">Nucleotide-binding</keyword>
<dbReference type="InterPro" id="IPR003094">
    <property type="entry name" value="6Pfruct_kin"/>
</dbReference>
<dbReference type="GO" id="GO:0006000">
    <property type="term" value="P:fructose metabolic process"/>
    <property type="evidence" value="ECO:0007669"/>
    <property type="project" value="InterPro"/>
</dbReference>
<keyword evidence="5" id="KW-1185">Reference proteome</keyword>
<sequence length="352" mass="40056">MCNTTILPIPGYAKALMGLSASTNSSRSRPTSASIPHKHVVILIGLPASGKSTVAEHLTRFLAIDNRTNTIRCRIFNAGDYRRMASKTTMAIPSSSKDDLFSPRNSKKKDRFARLAFTDALRALDEDICDLSVFDATNSTVERREYLFREIETFNAAAHSRCIIRPLVLHVTCTDKHMVRFNIHRKAYNSDYADKVYDLSVKDFVHRLQQYQTQYVPYTVSEYYRYANGKQVARAQQTYGSFYFHVGNAGLSPQCNILNFTPRVSDETTTLVKTIAFFTMHYREMYGKPYISTVNAFFSVQRTLKNNGLNLGKTKEKLHHLVLLRKVIDASFVRSMDDLVNSGSITYSRKNC</sequence>
<dbReference type="GO" id="GO:0005829">
    <property type="term" value="C:cytosol"/>
    <property type="evidence" value="ECO:0007669"/>
    <property type="project" value="TreeGrafter"/>
</dbReference>
<feature type="domain" description="6-phosphofructo-2-kinase" evidence="3">
    <location>
        <begin position="37"/>
        <end position="221"/>
    </location>
</feature>